<feature type="transmembrane region" description="Helical" evidence="1">
    <location>
        <begin position="86"/>
        <end position="106"/>
    </location>
</feature>
<dbReference type="PANTHER" id="PTHR31061">
    <property type="entry name" value="LD22376P"/>
    <property type="match status" value="1"/>
</dbReference>
<keyword evidence="1" id="KW-1133">Transmembrane helix</keyword>
<evidence type="ECO:0000313" key="4">
    <source>
        <dbReference type="Proteomes" id="UP001501411"/>
    </source>
</evidence>
<sequence length="402" mass="44985">MISTNRMNQRYYSLDVFRGATVALMILVNNPGTWSYAFSPLKHAPWHGCTPTDLVFPFFLFAVGNAMAFVIPKLQAKGDAFFWRKIIKRTFLIFFIGLLLSWYPFVSWSDGELIAKPWVSSLHPNSGIRILGVLQRIALCYGIASLLAYFFKTRTVMYIGAGILIVYWLACMLFGGSDPYSLDGWFGTAIDIKLLGIPHLYKGEGVPFDPEGLISTFTAIVQVIIGYLVGTYIRSATGEGVRLDKLYGVVSRLMVTAAILTLVGLTWGLIFPINKKIWTSSYVLYTSGLATTTLGVLIWFLEIRGIKNSITRFFDVFGKNALFIFIVSALIPKTLALIKISQGTDSEGNPVYTSPLRWFYSEIYAKIPGPPELGSFAYAICFLAVLWVICYQLDKKKIYVKV</sequence>
<dbReference type="PANTHER" id="PTHR31061:SF24">
    <property type="entry name" value="LD22376P"/>
    <property type="match status" value="1"/>
</dbReference>
<feature type="transmembrane region" description="Helical" evidence="1">
    <location>
        <begin position="246"/>
        <end position="270"/>
    </location>
</feature>
<evidence type="ECO:0000259" key="2">
    <source>
        <dbReference type="Pfam" id="PF07786"/>
    </source>
</evidence>
<feature type="domain" description="Heparan-alpha-glucosaminide N-acetyltransferase catalytic" evidence="2">
    <location>
        <begin position="10"/>
        <end position="167"/>
    </location>
</feature>
<keyword evidence="1" id="KW-0472">Membrane</keyword>
<evidence type="ECO:0000256" key="1">
    <source>
        <dbReference type="SAM" id="Phobius"/>
    </source>
</evidence>
<name>A0ABP9AYY2_9SPHI</name>
<reference evidence="4" key="1">
    <citation type="journal article" date="2019" name="Int. J. Syst. Evol. Microbiol.">
        <title>The Global Catalogue of Microorganisms (GCM) 10K type strain sequencing project: providing services to taxonomists for standard genome sequencing and annotation.</title>
        <authorList>
            <consortium name="The Broad Institute Genomics Platform"/>
            <consortium name="The Broad Institute Genome Sequencing Center for Infectious Disease"/>
            <person name="Wu L."/>
            <person name="Ma J."/>
        </authorList>
    </citation>
    <scope>NUCLEOTIDE SEQUENCE [LARGE SCALE GENOMIC DNA]</scope>
    <source>
        <strain evidence="4">JCM 18200</strain>
    </source>
</reference>
<accession>A0ABP9AYY2</accession>
<gene>
    <name evidence="3" type="ORF">GCM10023231_15580</name>
</gene>
<keyword evidence="1" id="KW-0812">Transmembrane</keyword>
<dbReference type="Pfam" id="PF07786">
    <property type="entry name" value="HGSNAT_cat"/>
    <property type="match status" value="1"/>
</dbReference>
<comment type="caution">
    <text evidence="3">The sequence shown here is derived from an EMBL/GenBank/DDBJ whole genome shotgun (WGS) entry which is preliminary data.</text>
</comment>
<feature type="transmembrane region" description="Helical" evidence="1">
    <location>
        <begin position="376"/>
        <end position="393"/>
    </location>
</feature>
<feature type="transmembrane region" description="Helical" evidence="1">
    <location>
        <begin position="313"/>
        <end position="331"/>
    </location>
</feature>
<feature type="transmembrane region" description="Helical" evidence="1">
    <location>
        <begin position="54"/>
        <end position="74"/>
    </location>
</feature>
<proteinExistence type="predicted"/>
<protein>
    <submittedName>
        <fullName evidence="3">Heparan-alpha-glucosaminide N-acetyltransferase domain-containing protein</fullName>
    </submittedName>
</protein>
<keyword evidence="4" id="KW-1185">Reference proteome</keyword>
<dbReference type="Proteomes" id="UP001501411">
    <property type="component" value="Unassembled WGS sequence"/>
</dbReference>
<feature type="transmembrane region" description="Helical" evidence="1">
    <location>
        <begin position="126"/>
        <end position="149"/>
    </location>
</feature>
<feature type="transmembrane region" description="Helical" evidence="1">
    <location>
        <begin position="12"/>
        <end position="34"/>
    </location>
</feature>
<feature type="transmembrane region" description="Helical" evidence="1">
    <location>
        <begin position="282"/>
        <end position="301"/>
    </location>
</feature>
<dbReference type="InterPro" id="IPR012429">
    <property type="entry name" value="HGSNAT_cat"/>
</dbReference>
<organism evidence="3 4">
    <name type="scientific">Olivibacter ginsenosidimutans</name>
    <dbReference type="NCBI Taxonomy" id="1176537"/>
    <lineage>
        <taxon>Bacteria</taxon>
        <taxon>Pseudomonadati</taxon>
        <taxon>Bacteroidota</taxon>
        <taxon>Sphingobacteriia</taxon>
        <taxon>Sphingobacteriales</taxon>
        <taxon>Sphingobacteriaceae</taxon>
        <taxon>Olivibacter</taxon>
    </lineage>
</organism>
<feature type="transmembrane region" description="Helical" evidence="1">
    <location>
        <begin position="213"/>
        <end position="234"/>
    </location>
</feature>
<dbReference type="EMBL" id="BAABIQ010000008">
    <property type="protein sequence ID" value="GAA4788276.1"/>
    <property type="molecule type" value="Genomic_DNA"/>
</dbReference>
<feature type="transmembrane region" description="Helical" evidence="1">
    <location>
        <begin position="156"/>
        <end position="176"/>
    </location>
</feature>
<evidence type="ECO:0000313" key="3">
    <source>
        <dbReference type="EMBL" id="GAA4788276.1"/>
    </source>
</evidence>
<dbReference type="RefSeq" id="WP_345231190.1">
    <property type="nucleotide sequence ID" value="NZ_BAABIQ010000008.1"/>
</dbReference>